<organism evidence="2">
    <name type="scientific">hot springs metagenome</name>
    <dbReference type="NCBI Taxonomy" id="433727"/>
    <lineage>
        <taxon>unclassified sequences</taxon>
        <taxon>metagenomes</taxon>
        <taxon>ecological metagenomes</taxon>
    </lineage>
</organism>
<accession>A0A5J4L4J1</accession>
<protein>
    <submittedName>
        <fullName evidence="2">Uma2 family endonuclease</fullName>
    </submittedName>
</protein>
<dbReference type="CDD" id="cd06260">
    <property type="entry name" value="DUF820-like"/>
    <property type="match status" value="1"/>
</dbReference>
<dbReference type="GO" id="GO:0004519">
    <property type="term" value="F:endonuclease activity"/>
    <property type="evidence" value="ECO:0007669"/>
    <property type="project" value="UniProtKB-KW"/>
</dbReference>
<feature type="domain" description="Putative restriction endonuclease" evidence="1">
    <location>
        <begin position="13"/>
        <end position="161"/>
    </location>
</feature>
<dbReference type="PANTHER" id="PTHR34107">
    <property type="entry name" value="SLL0198 PROTEIN-RELATED"/>
    <property type="match status" value="1"/>
</dbReference>
<dbReference type="Gene3D" id="3.90.1570.10">
    <property type="entry name" value="tt1808, chain A"/>
    <property type="match status" value="1"/>
</dbReference>
<dbReference type="InterPro" id="IPR008538">
    <property type="entry name" value="Uma2"/>
</dbReference>
<gene>
    <name evidence="2" type="ORF">A45J_1497</name>
</gene>
<reference evidence="2" key="1">
    <citation type="submission" date="2019-10" db="EMBL/GenBank/DDBJ databases">
        <title>Metagenomic sequencing of thiosulfate-disproportionating enrichment culture.</title>
        <authorList>
            <person name="Umezawa K."/>
            <person name="Kojima H."/>
            <person name="Fukui M."/>
        </authorList>
    </citation>
    <scope>NUCLEOTIDE SEQUENCE</scope>
    <source>
        <strain evidence="2">45J</strain>
    </source>
</reference>
<evidence type="ECO:0000313" key="2">
    <source>
        <dbReference type="EMBL" id="GER93741.1"/>
    </source>
</evidence>
<keyword evidence="2" id="KW-0255">Endonuclease</keyword>
<evidence type="ECO:0000259" key="1">
    <source>
        <dbReference type="Pfam" id="PF05685"/>
    </source>
</evidence>
<dbReference type="EMBL" id="BLAB01000001">
    <property type="protein sequence ID" value="GER93741.1"/>
    <property type="molecule type" value="Genomic_DNA"/>
</dbReference>
<comment type="caution">
    <text evidence="2">The sequence shown here is derived from an EMBL/GenBank/DDBJ whole genome shotgun (WGS) entry which is preliminary data.</text>
</comment>
<sequence length="176" mass="20000">MTTLLEKKIFTYEDIDSLPEGNYEIIDGERRDMTPTMFGHGRVEFKIAELIERHLGSKGYVAVGEVGIVITKSPFRLRAADVVYISKEKSPEKPKGMLEIPPDLIVEIISEDNSTTELNSKVKDYLSMGVGRVMLVDPFTETITIFKHDSKEAGYYNFDDEFELINGVFVKLREIV</sequence>
<keyword evidence="2" id="KW-0378">Hydrolase</keyword>
<dbReference type="Pfam" id="PF05685">
    <property type="entry name" value="Uma2"/>
    <property type="match status" value="1"/>
</dbReference>
<dbReference type="InterPro" id="IPR011335">
    <property type="entry name" value="Restrct_endonuc-II-like"/>
</dbReference>
<dbReference type="SUPFAM" id="SSF52980">
    <property type="entry name" value="Restriction endonuclease-like"/>
    <property type="match status" value="1"/>
</dbReference>
<proteinExistence type="predicted"/>
<name>A0A5J4L4J1_9ZZZZ</name>
<dbReference type="AlphaFoldDB" id="A0A5J4L4J1"/>
<dbReference type="PANTHER" id="PTHR34107:SF1">
    <property type="entry name" value="SLL0198 PROTEIN"/>
    <property type="match status" value="1"/>
</dbReference>
<dbReference type="InterPro" id="IPR012296">
    <property type="entry name" value="Nuclease_put_TT1808"/>
</dbReference>
<keyword evidence="2" id="KW-0540">Nuclease</keyword>